<evidence type="ECO:0000313" key="2">
    <source>
        <dbReference type="EMBL" id="SMO68204.1"/>
    </source>
</evidence>
<reference evidence="2 3" key="1">
    <citation type="submission" date="2017-05" db="EMBL/GenBank/DDBJ databases">
        <authorList>
            <person name="Varghese N."/>
            <person name="Submissions S."/>
        </authorList>
    </citation>
    <scope>NUCLEOTIDE SEQUENCE [LARGE SCALE GENOMIC DNA]</scope>
    <source>
        <strain evidence="2 3">DSM 21194</strain>
    </source>
</reference>
<dbReference type="Proteomes" id="UP000317593">
    <property type="component" value="Unassembled WGS sequence"/>
</dbReference>
<keyword evidence="3" id="KW-1185">Reference proteome</keyword>
<organism evidence="2 3">
    <name type="scientific">Fodinibius sediminis</name>
    <dbReference type="NCBI Taxonomy" id="1214077"/>
    <lineage>
        <taxon>Bacteria</taxon>
        <taxon>Pseudomonadati</taxon>
        <taxon>Balneolota</taxon>
        <taxon>Balneolia</taxon>
        <taxon>Balneolales</taxon>
        <taxon>Balneolaceae</taxon>
        <taxon>Fodinibius</taxon>
    </lineage>
</organism>
<name>A0A521D914_9BACT</name>
<keyword evidence="1" id="KW-1133">Transmembrane helix</keyword>
<proteinExistence type="predicted"/>
<dbReference type="AlphaFoldDB" id="A0A521D914"/>
<sequence length="66" mass="7065">MKIFGYFITIAGLIALVYTGITYINNSESFGVFGLDIAVSKGDPVPMIISLVVLITGLVTVRISKN</sequence>
<dbReference type="OrthoDB" id="1525139at2"/>
<evidence type="ECO:0000256" key="1">
    <source>
        <dbReference type="SAM" id="Phobius"/>
    </source>
</evidence>
<feature type="transmembrane region" description="Helical" evidence="1">
    <location>
        <begin position="7"/>
        <end position="25"/>
    </location>
</feature>
<protein>
    <submittedName>
        <fullName evidence="2">Uncharacterized protein</fullName>
    </submittedName>
</protein>
<gene>
    <name evidence="2" type="ORF">SAMN06265218_10911</name>
</gene>
<keyword evidence="1" id="KW-0472">Membrane</keyword>
<feature type="transmembrane region" description="Helical" evidence="1">
    <location>
        <begin position="45"/>
        <end position="63"/>
    </location>
</feature>
<evidence type="ECO:0000313" key="3">
    <source>
        <dbReference type="Proteomes" id="UP000317593"/>
    </source>
</evidence>
<dbReference type="RefSeq" id="WP_142714609.1">
    <property type="nucleotide sequence ID" value="NZ_FXTH01000009.1"/>
</dbReference>
<keyword evidence="1" id="KW-0812">Transmembrane</keyword>
<accession>A0A521D914</accession>
<dbReference type="EMBL" id="FXTH01000009">
    <property type="protein sequence ID" value="SMO68204.1"/>
    <property type="molecule type" value="Genomic_DNA"/>
</dbReference>